<protein>
    <submittedName>
        <fullName evidence="5">Pleckstrin homology and RhoGEF domain containing G1</fullName>
    </submittedName>
</protein>
<accession>A0A672PVN4</accession>
<name>A0A672PVN4_SINGR</name>
<feature type="compositionally biased region" description="Polar residues" evidence="2">
    <location>
        <begin position="957"/>
        <end position="972"/>
    </location>
</feature>
<dbReference type="SMART" id="SM00325">
    <property type="entry name" value="RhoGEF"/>
    <property type="match status" value="1"/>
</dbReference>
<dbReference type="AlphaFoldDB" id="A0A672PVN4"/>
<feature type="compositionally biased region" description="Polar residues" evidence="2">
    <location>
        <begin position="65"/>
        <end position="77"/>
    </location>
</feature>
<dbReference type="SUPFAM" id="SSF48065">
    <property type="entry name" value="DBL homology domain (DH-domain)"/>
    <property type="match status" value="1"/>
</dbReference>
<dbReference type="CDD" id="cd13243">
    <property type="entry name" value="PH_PLEKHG1_G2_G3"/>
    <property type="match status" value="1"/>
</dbReference>
<dbReference type="PANTHER" id="PTHR45924:SF1">
    <property type="entry name" value="PLECKSTRIN HOMOLOGY DOMAIN-CONTAINING FAMILY G MEMBER 1"/>
    <property type="match status" value="1"/>
</dbReference>
<feature type="region of interest" description="Disordered" evidence="2">
    <location>
        <begin position="748"/>
        <end position="836"/>
    </location>
</feature>
<keyword evidence="6" id="KW-1185">Reference proteome</keyword>
<feature type="compositionally biased region" description="Basic and acidic residues" evidence="2">
    <location>
        <begin position="480"/>
        <end position="510"/>
    </location>
</feature>
<dbReference type="FunFam" id="2.30.29.30:FF:000132">
    <property type="entry name" value="pleckstrin homology domain-containing family G member 2"/>
    <property type="match status" value="1"/>
</dbReference>
<feature type="region of interest" description="Disordered" evidence="2">
    <location>
        <begin position="698"/>
        <end position="727"/>
    </location>
</feature>
<evidence type="ECO:0000259" key="4">
    <source>
        <dbReference type="PROSITE" id="PS50010"/>
    </source>
</evidence>
<dbReference type="Pfam" id="PF22697">
    <property type="entry name" value="SOS1_NGEF_PH"/>
    <property type="match status" value="1"/>
</dbReference>
<dbReference type="Proteomes" id="UP000472262">
    <property type="component" value="Unassembled WGS sequence"/>
</dbReference>
<feature type="compositionally biased region" description="Low complexity" evidence="2">
    <location>
        <begin position="912"/>
        <end position="931"/>
    </location>
</feature>
<dbReference type="InterPro" id="IPR011993">
    <property type="entry name" value="PH-like_dom_sf"/>
</dbReference>
<sequence>MDSTHCNERPVSYGSTSSSASSRDSHCSLGGRPVLGSAPERDHDSGAIRLELVPAQQLEEEETGRQTPTPTNQSHADIQSPEGRKVQYVDRVVEEILETEKTYVQDLRSIVQDYLECISNQSLLLLGDEERSSLFGNIHEIYRFNSDLLHDLEKCNANPVAIAKCFVAKVKLLSVAVLTECMRNKTVAKFLRERQESLKHSLPLGSYLLKPVQRILKYHLLLHEIATHLEKDSEMYDVIQEAIDTMQRVAWHINDMKRKHEHAVRLQEIQSLLTNWKGPDLIGYGELVLEGTFRIQRAKNERTLFLFDKLLLITKKREETYTYKAHILCCNLMLVEVIPKEPLSFTVFHYKNPKLQHTVQAKSQQDKKMWVLHLKRLILENHPAKIPAKVRTCTYAHCSASVQCTLLLGSSEGPSPRRVRRKTGETHTTRMLGTGEEPSFRNIWTDHRVRRAMFPTRQKSFQIDDDEDIYQMFQPTENDMSSHDAESDHETADHPERPCSWHVEQTRPSRLDLPTSRSRILRRASSVGENQSEQQSPTKRALQEEETTNQTESSSNEISGSSSAEQLTIDDIENVYDNISYEELQAMGLIRKDQVNHGDSEESEVKSRIAPQVIITPTETESSCESNRSSGQGGEQLETCELQIVEDEENVYDTIVFQEPPVLAVVMDQGKPESLKTSEVDLMASQILGGFASEEKLCPTNKTEVEQPPISSAAISDTEASQLSTADHSLEQVEEIWTDLENYIRNNEKKPDRLPAAFPVSGTDTASPKKVHDTPRKAQDSPRKTHNSPSKGNRLQQRASDSQCKAQESPSKKANSAHKTNDSPYEASSPLGEKGKNRVFLMARQYSQKIKKTNQLLKMKSMDHESSCAKPRLGKQKDLAAILEEKKQGGTAIGARIAEYSHLYEQVVFKGSPSTTTTSSPSLSESSTQESDWLSCTHSNGELADFVSWPAEKTVCTSTPQRGLAPASSTPALKNLPPTPSTPPNQRWSACVTPIKDDSDHIYSSVGPRNAKVSPHNRCQSSSSLIDQTGIENGRDPSNQVWEVNPIESRTRMSRQHSLPDCPNQGTSDLSVPCDITLRDSQQILVLNKKVPLNAQSATENYLANFKDTGDDDDDYVEIRSEDEGEDQKQETAQPHNLSGTAVKYCNPPQGSMQTLVKGQQVSSNPEMALQGYLWNDPDCSQQGVNQPTIVQSLREKFQCLSSSSFA</sequence>
<feature type="region of interest" description="Disordered" evidence="2">
    <location>
        <begin position="957"/>
        <end position="989"/>
    </location>
</feature>
<dbReference type="PANTHER" id="PTHR45924">
    <property type="entry name" value="FI17866P1"/>
    <property type="match status" value="1"/>
</dbReference>
<feature type="domain" description="PH" evidence="3">
    <location>
        <begin position="280"/>
        <end position="379"/>
    </location>
</feature>
<feature type="compositionally biased region" description="Low complexity" evidence="2">
    <location>
        <begin position="548"/>
        <end position="565"/>
    </location>
</feature>
<dbReference type="GO" id="GO:0005085">
    <property type="term" value="F:guanyl-nucleotide exchange factor activity"/>
    <property type="evidence" value="ECO:0007669"/>
    <property type="project" value="InterPro"/>
</dbReference>
<feature type="region of interest" description="Disordered" evidence="2">
    <location>
        <begin position="911"/>
        <end position="933"/>
    </location>
</feature>
<evidence type="ECO:0000256" key="2">
    <source>
        <dbReference type="SAM" id="MobiDB-lite"/>
    </source>
</evidence>
<dbReference type="InterPro" id="IPR001849">
    <property type="entry name" value="PH_domain"/>
</dbReference>
<feature type="compositionally biased region" description="Polar residues" evidence="2">
    <location>
        <begin position="1131"/>
        <end position="1140"/>
    </location>
</feature>
<feature type="compositionally biased region" description="Polar residues" evidence="2">
    <location>
        <begin position="787"/>
        <end position="818"/>
    </location>
</feature>
<dbReference type="OMA" id="ETHTTRM"/>
<reference evidence="5" key="2">
    <citation type="submission" date="2025-09" db="UniProtKB">
        <authorList>
            <consortium name="Ensembl"/>
        </authorList>
    </citation>
    <scope>IDENTIFICATION</scope>
</reference>
<dbReference type="SMART" id="SM00233">
    <property type="entry name" value="PH"/>
    <property type="match status" value="1"/>
</dbReference>
<dbReference type="CDD" id="cd00160">
    <property type="entry name" value="RhoGEF"/>
    <property type="match status" value="1"/>
</dbReference>
<dbReference type="Ensembl" id="ENSSGRT00000069560.1">
    <property type="protein sequence ID" value="ENSSGRP00000065239.1"/>
    <property type="gene ID" value="ENSSGRG00000033598.1"/>
</dbReference>
<feature type="compositionally biased region" description="Polar residues" evidence="2">
    <location>
        <begin position="527"/>
        <end position="538"/>
    </location>
</feature>
<dbReference type="Gene3D" id="1.20.900.10">
    <property type="entry name" value="Dbl homology (DH) domain"/>
    <property type="match status" value="1"/>
</dbReference>
<feature type="domain" description="DH" evidence="4">
    <location>
        <begin position="88"/>
        <end position="256"/>
    </location>
</feature>
<feature type="compositionally biased region" description="Polar residues" evidence="2">
    <location>
        <begin position="709"/>
        <end position="727"/>
    </location>
</feature>
<evidence type="ECO:0000259" key="3">
    <source>
        <dbReference type="PROSITE" id="PS50003"/>
    </source>
</evidence>
<dbReference type="SUPFAM" id="SSF50729">
    <property type="entry name" value="PH domain-like"/>
    <property type="match status" value="1"/>
</dbReference>
<dbReference type="Pfam" id="PF00621">
    <property type="entry name" value="RhoGEF"/>
    <property type="match status" value="1"/>
</dbReference>
<feature type="region of interest" description="Disordered" evidence="2">
    <location>
        <begin position="1122"/>
        <end position="1141"/>
    </location>
</feature>
<dbReference type="InterPro" id="IPR055251">
    <property type="entry name" value="SOS1_NGEF_PH"/>
</dbReference>
<dbReference type="InterPro" id="IPR000219">
    <property type="entry name" value="DH_dom"/>
</dbReference>
<evidence type="ECO:0000313" key="5">
    <source>
        <dbReference type="Ensembl" id="ENSSGRP00000065239.1"/>
    </source>
</evidence>
<feature type="compositionally biased region" description="Low complexity" evidence="2">
    <location>
        <begin position="10"/>
        <end position="22"/>
    </location>
</feature>
<reference evidence="5" key="1">
    <citation type="submission" date="2025-08" db="UniProtKB">
        <authorList>
            <consortium name="Ensembl"/>
        </authorList>
    </citation>
    <scope>IDENTIFICATION</scope>
</reference>
<dbReference type="GO" id="GO:0031267">
    <property type="term" value="F:small GTPase binding"/>
    <property type="evidence" value="ECO:0007669"/>
    <property type="project" value="TreeGrafter"/>
</dbReference>
<feature type="region of interest" description="Disordered" evidence="2">
    <location>
        <begin position="412"/>
        <end position="438"/>
    </location>
</feature>
<dbReference type="PROSITE" id="PS50010">
    <property type="entry name" value="DH_2"/>
    <property type="match status" value="1"/>
</dbReference>
<proteinExistence type="predicted"/>
<dbReference type="PROSITE" id="PS50003">
    <property type="entry name" value="PH_DOMAIN"/>
    <property type="match status" value="1"/>
</dbReference>
<organism evidence="5 6">
    <name type="scientific">Sinocyclocheilus grahami</name>
    <name type="common">Dianchi golden-line fish</name>
    <name type="synonym">Barbus grahami</name>
    <dbReference type="NCBI Taxonomy" id="75366"/>
    <lineage>
        <taxon>Eukaryota</taxon>
        <taxon>Metazoa</taxon>
        <taxon>Chordata</taxon>
        <taxon>Craniata</taxon>
        <taxon>Vertebrata</taxon>
        <taxon>Euteleostomi</taxon>
        <taxon>Actinopterygii</taxon>
        <taxon>Neopterygii</taxon>
        <taxon>Teleostei</taxon>
        <taxon>Ostariophysi</taxon>
        <taxon>Cypriniformes</taxon>
        <taxon>Cyprinidae</taxon>
        <taxon>Cyprininae</taxon>
        <taxon>Sinocyclocheilus</taxon>
    </lineage>
</organism>
<feature type="region of interest" description="Disordered" evidence="2">
    <location>
        <begin position="478"/>
        <end position="566"/>
    </location>
</feature>
<evidence type="ECO:0000256" key="1">
    <source>
        <dbReference type="ARBA" id="ARBA00022553"/>
    </source>
</evidence>
<evidence type="ECO:0000313" key="6">
    <source>
        <dbReference type="Proteomes" id="UP000472262"/>
    </source>
</evidence>
<keyword evidence="1" id="KW-0597">Phosphoprotein</keyword>
<dbReference type="InterPro" id="IPR035899">
    <property type="entry name" value="DBL_dom_sf"/>
</dbReference>
<dbReference type="InParanoid" id="A0A672PVN4"/>
<dbReference type="InterPro" id="IPR043324">
    <property type="entry name" value="PH_PLEKHG1_G2_G3"/>
</dbReference>
<dbReference type="Gene3D" id="2.30.29.30">
    <property type="entry name" value="Pleckstrin-homology domain (PH domain)/Phosphotyrosine-binding domain (PTB)"/>
    <property type="match status" value="1"/>
</dbReference>
<feature type="region of interest" description="Disordered" evidence="2">
    <location>
        <begin position="1"/>
        <end position="83"/>
    </location>
</feature>
<feature type="compositionally biased region" description="Basic and acidic residues" evidence="2">
    <location>
        <begin position="770"/>
        <end position="783"/>
    </location>
</feature>